<keyword evidence="17" id="KW-1185">Reference proteome</keyword>
<dbReference type="Pfam" id="PF13493">
    <property type="entry name" value="DUF4118"/>
    <property type="match status" value="1"/>
</dbReference>
<dbReference type="PANTHER" id="PTHR45569">
    <property type="entry name" value="SENSOR PROTEIN KDPD"/>
    <property type="match status" value="1"/>
</dbReference>
<evidence type="ECO:0000256" key="14">
    <source>
        <dbReference type="SAM" id="Phobius"/>
    </source>
</evidence>
<gene>
    <name evidence="16" type="ORF">AOC05_13150</name>
</gene>
<dbReference type="KEGG" id="aaq:AOC05_13150"/>
<dbReference type="InterPro" id="IPR003594">
    <property type="entry name" value="HATPase_dom"/>
</dbReference>
<dbReference type="EMBL" id="CP012677">
    <property type="protein sequence ID" value="ALE93037.1"/>
    <property type="molecule type" value="Genomic_DNA"/>
</dbReference>
<dbReference type="Gene3D" id="3.40.50.300">
    <property type="entry name" value="P-loop containing nucleotide triphosphate hydrolases"/>
    <property type="match status" value="1"/>
</dbReference>
<accession>A0A0M5LXP4</accession>
<keyword evidence="6" id="KW-0808">Transferase</keyword>
<evidence type="ECO:0000259" key="15">
    <source>
        <dbReference type="PROSITE" id="PS50109"/>
    </source>
</evidence>
<dbReference type="InterPro" id="IPR025201">
    <property type="entry name" value="KdpD_TM"/>
</dbReference>
<keyword evidence="10" id="KW-0067">ATP-binding</keyword>
<dbReference type="SUPFAM" id="SSF55874">
    <property type="entry name" value="ATPase domain of HSP90 chaperone/DNA topoisomerase II/histidine kinase"/>
    <property type="match status" value="1"/>
</dbReference>
<keyword evidence="13 14" id="KW-0472">Membrane</keyword>
<dbReference type="SUPFAM" id="SSF52402">
    <property type="entry name" value="Adenine nucleotide alpha hydrolases-like"/>
    <property type="match status" value="1"/>
</dbReference>
<dbReference type="Gene3D" id="1.10.287.130">
    <property type="match status" value="1"/>
</dbReference>
<dbReference type="InterPro" id="IPR005467">
    <property type="entry name" value="His_kinase_dom"/>
</dbReference>
<organism evidence="16 17">
    <name type="scientific">Arthrobacter alpinus</name>
    <dbReference type="NCBI Taxonomy" id="656366"/>
    <lineage>
        <taxon>Bacteria</taxon>
        <taxon>Bacillati</taxon>
        <taxon>Actinomycetota</taxon>
        <taxon>Actinomycetes</taxon>
        <taxon>Micrococcales</taxon>
        <taxon>Micrococcaceae</taxon>
        <taxon>Arthrobacter</taxon>
    </lineage>
</organism>
<proteinExistence type="predicted"/>
<reference evidence="17" key="1">
    <citation type="submission" date="2015-09" db="EMBL/GenBank/DDBJ databases">
        <title>Complete genome of Arthrobacter alpinus strain R3.8.</title>
        <authorList>
            <person name="See-Too W.S."/>
            <person name="Chan K.G."/>
        </authorList>
    </citation>
    <scope>NUCLEOTIDE SEQUENCE [LARGE SCALE GENOMIC DNA]</scope>
    <source>
        <strain evidence="17">R3.8</strain>
    </source>
</reference>
<dbReference type="Pfam" id="PF02702">
    <property type="entry name" value="KdpD"/>
    <property type="match status" value="1"/>
</dbReference>
<dbReference type="Proteomes" id="UP000062833">
    <property type="component" value="Chromosome"/>
</dbReference>
<evidence type="ECO:0000256" key="2">
    <source>
        <dbReference type="ARBA" id="ARBA00004141"/>
    </source>
</evidence>
<feature type="transmembrane region" description="Helical" evidence="14">
    <location>
        <begin position="406"/>
        <end position="432"/>
    </location>
</feature>
<dbReference type="InterPro" id="IPR014729">
    <property type="entry name" value="Rossmann-like_a/b/a_fold"/>
</dbReference>
<evidence type="ECO:0000256" key="13">
    <source>
        <dbReference type="ARBA" id="ARBA00023136"/>
    </source>
</evidence>
<dbReference type="RefSeq" id="WP_062007619.1">
    <property type="nucleotide sequence ID" value="NZ_CP012677.1"/>
</dbReference>
<evidence type="ECO:0000256" key="6">
    <source>
        <dbReference type="ARBA" id="ARBA00022679"/>
    </source>
</evidence>
<dbReference type="Gene3D" id="3.40.50.620">
    <property type="entry name" value="HUPs"/>
    <property type="match status" value="1"/>
</dbReference>
<dbReference type="SUPFAM" id="SSF47384">
    <property type="entry name" value="Homodimeric domain of signal transducing histidine kinase"/>
    <property type="match status" value="1"/>
</dbReference>
<dbReference type="InterPro" id="IPR003661">
    <property type="entry name" value="HisK_dim/P_dom"/>
</dbReference>
<dbReference type="FunFam" id="3.40.50.300:FF:000483">
    <property type="entry name" value="Sensor histidine kinase KdpD"/>
    <property type="match status" value="1"/>
</dbReference>
<evidence type="ECO:0000313" key="16">
    <source>
        <dbReference type="EMBL" id="ALE93037.1"/>
    </source>
</evidence>
<keyword evidence="12" id="KW-0902">Two-component regulatory system</keyword>
<dbReference type="Gene3D" id="1.20.120.620">
    <property type="entry name" value="Backbone structure of the membrane domain of e. Coli histidine kinase receptor kdpd"/>
    <property type="match status" value="1"/>
</dbReference>
<keyword evidence="9 16" id="KW-0418">Kinase</keyword>
<dbReference type="EC" id="2.7.13.3" evidence="4"/>
<sequence>MTRGILRVFLGAAPGVGKTYSMLEEAHAQVVAGVDVVAGIVLDHGRVQTRLQLEGLEQLPVRKISYRGADFEELDVPALLARRPALALVDEYAHSNIPGAGNAKRWQDVEELLAAGIDVYSTVNVQHLASLGDVVETITGVRQQETIPDEMVRRADQIELVDIPPELLRQRLSAGNVYARDKVDAALANYFRLGNLTALRELALLWLADRVEEGVAAYRQSQGIEASWPTRERIVVGLTGGLEGEVLLRRAARILSRVSGGELMAVHIPRSDGVAGEVPLALESQRQLVTDLGGTYHSVGGEDPARALLDFARSVGATQIVIGSSRRKPLLGVFASPGVGARVVRDAGDMDVHMVPHPLGGKSRPQLSRGDLNKKRVIAGFAMAVVLPVLVQYLTDGLSLQLTMIIQFAATITVALVGGLWPAVVAAVWSSLLLNFFAAPPVGTLTIHDPENLVALLVFLVVAVAVALAVDRSARRSREASKASAEAATLSELARGILASQDTVQVFLEQVREHFGMRSVVLFSGEGTDLSTWTTDAFVGEEPPESPAEADNVAEISERLVLGLSGKVLPASDRRLLGAFGAHLIALGQREALTLSQRENQQLSQDNTIRTSVLRAVSHDLRTPLAGIKLAVSSLRQTAVHFDPEDEAELLATIEHYADRMDALVGNLLDMSRLSADMVSPIMGPVTWPEVLPAALHGVPAGRVRIELPANMPPIEADPGLLERVIANVVENAVKYAPGSDITVVGSVGGSGSATVNGRPASELRIVDHGKGVPAANVVAMFRPFQRLDDVSYGAQGGTGVGLGLAVAKGFTEIMGGVLNAEETPGGGLTMIIRLPLSTGTKNTDAGYPGRTKRESP</sequence>
<dbReference type="InterPro" id="IPR036097">
    <property type="entry name" value="HisK_dim/P_sf"/>
</dbReference>
<dbReference type="PRINTS" id="PR00344">
    <property type="entry name" value="BCTRLSENSOR"/>
</dbReference>
<dbReference type="InterPro" id="IPR006016">
    <property type="entry name" value="UspA"/>
</dbReference>
<dbReference type="Pfam" id="PF02518">
    <property type="entry name" value="HATPase_c"/>
    <property type="match status" value="1"/>
</dbReference>
<dbReference type="Pfam" id="PF00582">
    <property type="entry name" value="Usp"/>
    <property type="match status" value="1"/>
</dbReference>
<comment type="catalytic activity">
    <reaction evidence="1">
        <text>ATP + protein L-histidine = ADP + protein N-phospho-L-histidine.</text>
        <dbReference type="EC" id="2.7.13.3"/>
    </reaction>
</comment>
<evidence type="ECO:0000256" key="4">
    <source>
        <dbReference type="ARBA" id="ARBA00012438"/>
    </source>
</evidence>
<evidence type="ECO:0000256" key="5">
    <source>
        <dbReference type="ARBA" id="ARBA00022553"/>
    </source>
</evidence>
<dbReference type="Pfam" id="PF00512">
    <property type="entry name" value="HisKA"/>
    <property type="match status" value="1"/>
</dbReference>
<dbReference type="InterPro" id="IPR003852">
    <property type="entry name" value="Sig_transdc_His_kinase_KdpD_N"/>
</dbReference>
<dbReference type="PATRIC" id="fig|656366.3.peg.2837"/>
<evidence type="ECO:0000256" key="12">
    <source>
        <dbReference type="ARBA" id="ARBA00023012"/>
    </source>
</evidence>
<keyword evidence="11 14" id="KW-1133">Transmembrane helix</keyword>
<dbReference type="InterPro" id="IPR027417">
    <property type="entry name" value="P-loop_NTPase"/>
</dbReference>
<evidence type="ECO:0000256" key="7">
    <source>
        <dbReference type="ARBA" id="ARBA00022692"/>
    </source>
</evidence>
<evidence type="ECO:0000313" key="17">
    <source>
        <dbReference type="Proteomes" id="UP000062833"/>
    </source>
</evidence>
<dbReference type="SMART" id="SM00388">
    <property type="entry name" value="HisKA"/>
    <property type="match status" value="1"/>
</dbReference>
<evidence type="ECO:0000256" key="8">
    <source>
        <dbReference type="ARBA" id="ARBA00022741"/>
    </source>
</evidence>
<dbReference type="SMART" id="SM00387">
    <property type="entry name" value="HATPase_c"/>
    <property type="match status" value="1"/>
</dbReference>
<comment type="subcellular location">
    <subcellularLocation>
        <location evidence="3">Cell membrane</location>
    </subcellularLocation>
    <subcellularLocation>
        <location evidence="2">Membrane</location>
        <topology evidence="2">Multi-pass membrane protein</topology>
    </subcellularLocation>
</comment>
<dbReference type="AlphaFoldDB" id="A0A0M5LXP4"/>
<protein>
    <recommendedName>
        <fullName evidence="4">histidine kinase</fullName>
        <ecNumber evidence="4">2.7.13.3</ecNumber>
    </recommendedName>
</protein>
<dbReference type="GO" id="GO:0005737">
    <property type="term" value="C:cytoplasm"/>
    <property type="evidence" value="ECO:0007669"/>
    <property type="project" value="UniProtKB-ARBA"/>
</dbReference>
<dbReference type="GO" id="GO:0000155">
    <property type="term" value="F:phosphorelay sensor kinase activity"/>
    <property type="evidence" value="ECO:0007669"/>
    <property type="project" value="InterPro"/>
</dbReference>
<dbReference type="GO" id="GO:0005524">
    <property type="term" value="F:ATP binding"/>
    <property type="evidence" value="ECO:0007669"/>
    <property type="project" value="UniProtKB-KW"/>
</dbReference>
<feature type="domain" description="Histidine kinase" evidence="15">
    <location>
        <begin position="616"/>
        <end position="839"/>
    </location>
</feature>
<dbReference type="GO" id="GO:0005886">
    <property type="term" value="C:plasma membrane"/>
    <property type="evidence" value="ECO:0007669"/>
    <property type="project" value="UniProtKB-SubCell"/>
</dbReference>
<dbReference type="OrthoDB" id="9806130at2"/>
<dbReference type="PROSITE" id="PS50109">
    <property type="entry name" value="HIS_KIN"/>
    <property type="match status" value="1"/>
</dbReference>
<keyword evidence="5" id="KW-0597">Phosphoprotein</keyword>
<dbReference type="Gene3D" id="3.30.565.10">
    <property type="entry name" value="Histidine kinase-like ATPase, C-terminal domain"/>
    <property type="match status" value="1"/>
</dbReference>
<dbReference type="InterPro" id="IPR004358">
    <property type="entry name" value="Sig_transdc_His_kin-like_C"/>
</dbReference>
<evidence type="ECO:0000256" key="9">
    <source>
        <dbReference type="ARBA" id="ARBA00022777"/>
    </source>
</evidence>
<evidence type="ECO:0000256" key="3">
    <source>
        <dbReference type="ARBA" id="ARBA00004236"/>
    </source>
</evidence>
<evidence type="ECO:0000256" key="10">
    <source>
        <dbReference type="ARBA" id="ARBA00022840"/>
    </source>
</evidence>
<evidence type="ECO:0000256" key="1">
    <source>
        <dbReference type="ARBA" id="ARBA00000085"/>
    </source>
</evidence>
<keyword evidence="8" id="KW-0547">Nucleotide-binding</keyword>
<dbReference type="InterPro" id="IPR036890">
    <property type="entry name" value="HATPase_C_sf"/>
</dbReference>
<feature type="transmembrane region" description="Helical" evidence="14">
    <location>
        <begin position="452"/>
        <end position="470"/>
    </location>
</feature>
<name>A0A0M5LXP4_9MICC</name>
<feature type="transmembrane region" description="Helical" evidence="14">
    <location>
        <begin position="377"/>
        <end position="394"/>
    </location>
</feature>
<dbReference type="CDD" id="cd00082">
    <property type="entry name" value="HisKA"/>
    <property type="match status" value="1"/>
</dbReference>
<evidence type="ECO:0000256" key="11">
    <source>
        <dbReference type="ARBA" id="ARBA00022989"/>
    </source>
</evidence>
<keyword evidence="7 14" id="KW-0812">Transmembrane</keyword>
<dbReference type="PANTHER" id="PTHR45569:SF1">
    <property type="entry name" value="SENSOR PROTEIN KDPD"/>
    <property type="match status" value="1"/>
</dbReference>
<dbReference type="InterPro" id="IPR038318">
    <property type="entry name" value="KdpD_sf"/>
</dbReference>
<dbReference type="InterPro" id="IPR052023">
    <property type="entry name" value="Histidine_kinase_KdpD"/>
</dbReference>